<dbReference type="InterPro" id="IPR040911">
    <property type="entry name" value="Exostosin_GT47"/>
</dbReference>
<feature type="signal peptide" evidence="7">
    <location>
        <begin position="1"/>
        <end position="26"/>
    </location>
</feature>
<keyword evidence="10" id="KW-1185">Reference proteome</keyword>
<keyword evidence="3" id="KW-0328">Glycosyltransferase</keyword>
<name>A0AAV1SPG4_9ROSI</name>
<dbReference type="AlphaFoldDB" id="A0AAV1SPG4"/>
<evidence type="ECO:0000313" key="9">
    <source>
        <dbReference type="EMBL" id="CAK7353750.1"/>
    </source>
</evidence>
<organism evidence="9 10">
    <name type="scientific">Dovyalis caffra</name>
    <dbReference type="NCBI Taxonomy" id="77055"/>
    <lineage>
        <taxon>Eukaryota</taxon>
        <taxon>Viridiplantae</taxon>
        <taxon>Streptophyta</taxon>
        <taxon>Embryophyta</taxon>
        <taxon>Tracheophyta</taxon>
        <taxon>Spermatophyta</taxon>
        <taxon>Magnoliopsida</taxon>
        <taxon>eudicotyledons</taxon>
        <taxon>Gunneridae</taxon>
        <taxon>Pentapetalae</taxon>
        <taxon>rosids</taxon>
        <taxon>fabids</taxon>
        <taxon>Malpighiales</taxon>
        <taxon>Salicaceae</taxon>
        <taxon>Flacourtieae</taxon>
        <taxon>Dovyalis</taxon>
    </lineage>
</organism>
<gene>
    <name evidence="9" type="ORF">DCAF_LOCUS24889</name>
</gene>
<feature type="domain" description="Exostosin GT47" evidence="8">
    <location>
        <begin position="129"/>
        <end position="415"/>
    </location>
</feature>
<keyword evidence="4" id="KW-0735">Signal-anchor</keyword>
<evidence type="ECO:0000256" key="4">
    <source>
        <dbReference type="ARBA" id="ARBA00022968"/>
    </source>
</evidence>
<reference evidence="9 10" key="1">
    <citation type="submission" date="2024-01" db="EMBL/GenBank/DDBJ databases">
        <authorList>
            <person name="Waweru B."/>
        </authorList>
    </citation>
    <scope>NUCLEOTIDE SEQUENCE [LARGE SCALE GENOMIC DNA]</scope>
</reference>
<keyword evidence="6" id="KW-1133">Transmembrane helix</keyword>
<evidence type="ECO:0000256" key="3">
    <source>
        <dbReference type="ARBA" id="ARBA00022676"/>
    </source>
</evidence>
<evidence type="ECO:0000313" key="10">
    <source>
        <dbReference type="Proteomes" id="UP001314170"/>
    </source>
</evidence>
<evidence type="ECO:0000256" key="5">
    <source>
        <dbReference type="ARBA" id="ARBA00023034"/>
    </source>
</evidence>
<evidence type="ECO:0000259" key="8">
    <source>
        <dbReference type="Pfam" id="PF03016"/>
    </source>
</evidence>
<comment type="caution">
    <text evidence="9">The sequence shown here is derived from an EMBL/GenBank/DDBJ whole genome shotgun (WGS) entry which is preliminary data.</text>
</comment>
<dbReference type="Proteomes" id="UP001314170">
    <property type="component" value="Unassembled WGS sequence"/>
</dbReference>
<comment type="similarity">
    <text evidence="2">Belongs to the glycosyltransferase 47 family.</text>
</comment>
<keyword evidence="5" id="KW-0333">Golgi apparatus</keyword>
<comment type="subcellular location">
    <subcellularLocation>
        <location evidence="1">Golgi apparatus membrane</location>
        <topology evidence="1">Single-pass type II membrane protein</topology>
    </subcellularLocation>
</comment>
<evidence type="ECO:0000256" key="1">
    <source>
        <dbReference type="ARBA" id="ARBA00004323"/>
    </source>
</evidence>
<dbReference type="Pfam" id="PF03016">
    <property type="entry name" value="Exostosin_GT47"/>
    <property type="match status" value="1"/>
</dbReference>
<dbReference type="PANTHER" id="PTHR11062">
    <property type="entry name" value="EXOSTOSIN HEPARAN SULFATE GLYCOSYLTRANSFERASE -RELATED"/>
    <property type="match status" value="1"/>
</dbReference>
<feature type="chain" id="PRO_5043337351" description="Exostosin GT47 domain-containing protein" evidence="7">
    <location>
        <begin position="27"/>
        <end position="464"/>
    </location>
</feature>
<keyword evidence="3" id="KW-0808">Transferase</keyword>
<proteinExistence type="inferred from homology"/>
<keyword evidence="6" id="KW-0812">Transmembrane</keyword>
<keyword evidence="6" id="KW-0472">Membrane</keyword>
<sequence>MADISGATPCILYPLILLALLFSSLNNFVTKTSAPLSHNTSEIIAPITSVVNDDHFFIASTNSTTNKVQKEWHSKSRIETMEEGLARARAAIRKATRTRNYTSYKEESFVPRGSIYINPYAFHQSHIEMEKRFRVWTYREGEQPLFHKGPMNDIYSIEGQIIDELDSGKSPFSANNPDEALAFFVPVSVASIIHFIYIRPYVTYSRKQIQDVAEDYIDIISRKYPYWNRSSGADHFIISCHDWAPDVSAANPELYKHFIRVLCNANSSEGFKPARDVSLPEFKLPRGKLEPPHILQPSNDNRSILAFFAGGSHGHVRNILFKHWKGKDNEIQVHQYLPETLNYTELMSKSKYCLCPSGWEVASPRVVEAIYSGCVPVIISDYYVLPFSDVLDWSKFSVYIPVARIPEIKTILQSIPVEEYLEKRTRVIQVQKHFKLNRPAKPFDVTHMVMHSVWLRRLNIRLPV</sequence>
<dbReference type="GO" id="GO:0016757">
    <property type="term" value="F:glycosyltransferase activity"/>
    <property type="evidence" value="ECO:0007669"/>
    <property type="project" value="UniProtKB-KW"/>
</dbReference>
<dbReference type="EMBL" id="CAWUPB010001194">
    <property type="protein sequence ID" value="CAK7353750.1"/>
    <property type="molecule type" value="Genomic_DNA"/>
</dbReference>
<dbReference type="GO" id="GO:0000139">
    <property type="term" value="C:Golgi membrane"/>
    <property type="evidence" value="ECO:0007669"/>
    <property type="project" value="UniProtKB-SubCell"/>
</dbReference>
<keyword evidence="7" id="KW-0732">Signal</keyword>
<accession>A0AAV1SPG4</accession>
<evidence type="ECO:0000256" key="6">
    <source>
        <dbReference type="SAM" id="Phobius"/>
    </source>
</evidence>
<protein>
    <recommendedName>
        <fullName evidence="8">Exostosin GT47 domain-containing protein</fullName>
    </recommendedName>
</protein>
<feature type="transmembrane region" description="Helical" evidence="6">
    <location>
        <begin position="180"/>
        <end position="198"/>
    </location>
</feature>
<evidence type="ECO:0000256" key="7">
    <source>
        <dbReference type="SAM" id="SignalP"/>
    </source>
</evidence>
<evidence type="ECO:0000256" key="2">
    <source>
        <dbReference type="ARBA" id="ARBA00010271"/>
    </source>
</evidence>
<dbReference type="InterPro" id="IPR004263">
    <property type="entry name" value="Exostosin"/>
</dbReference>
<dbReference type="PANTHER" id="PTHR11062:SF365">
    <property type="entry name" value="EXOSTOSIN GT47 DOMAIN-CONTAINING PROTEIN"/>
    <property type="match status" value="1"/>
</dbReference>